<keyword evidence="1" id="KW-0862">Zinc</keyword>
<evidence type="ECO:0000259" key="3">
    <source>
        <dbReference type="PROSITE" id="PS51083"/>
    </source>
</evidence>
<evidence type="ECO:0000313" key="5">
    <source>
        <dbReference type="Proteomes" id="UP000724874"/>
    </source>
</evidence>
<dbReference type="GO" id="GO:0008270">
    <property type="term" value="F:zinc ion binding"/>
    <property type="evidence" value="ECO:0007669"/>
    <property type="project" value="UniProtKB-UniRule"/>
</dbReference>
<feature type="compositionally biased region" description="Basic and acidic residues" evidence="2">
    <location>
        <begin position="389"/>
        <end position="420"/>
    </location>
</feature>
<keyword evidence="5" id="KW-1185">Reference proteome</keyword>
<keyword evidence="1" id="KW-0863">Zinc-finger</keyword>
<organism evidence="4 5">
    <name type="scientific">Gymnopilus junonius</name>
    <name type="common">Spectacular rustgill mushroom</name>
    <name type="synonym">Gymnopilus spectabilis subsp. junonius</name>
    <dbReference type="NCBI Taxonomy" id="109634"/>
    <lineage>
        <taxon>Eukaryota</taxon>
        <taxon>Fungi</taxon>
        <taxon>Dikarya</taxon>
        <taxon>Basidiomycota</taxon>
        <taxon>Agaricomycotina</taxon>
        <taxon>Agaricomycetes</taxon>
        <taxon>Agaricomycetidae</taxon>
        <taxon>Agaricales</taxon>
        <taxon>Agaricineae</taxon>
        <taxon>Hymenogastraceae</taxon>
        <taxon>Gymnopilus</taxon>
    </lineage>
</organism>
<dbReference type="Proteomes" id="UP000724874">
    <property type="component" value="Unassembled WGS sequence"/>
</dbReference>
<dbReference type="InterPro" id="IPR007529">
    <property type="entry name" value="Znf_HIT"/>
</dbReference>
<dbReference type="OrthoDB" id="18412at2759"/>
<evidence type="ECO:0000256" key="2">
    <source>
        <dbReference type="SAM" id="MobiDB-lite"/>
    </source>
</evidence>
<accession>A0A9P5TRE8</accession>
<dbReference type="InterPro" id="IPR039646">
    <property type="entry name" value="ZNHIT2"/>
</dbReference>
<proteinExistence type="predicted"/>
<gene>
    <name evidence="4" type="ORF">CPB84DRAFT_1765790</name>
</gene>
<sequence>MADSIQITSSAATKGHKDVVICRVCKRQFAKYTCPTCNIPYCSLTCFRSPVHNQCSETFYKKEIETDIHSGPSKTAQEQQQMMELLRNFEEEDTSERFFGEEEEEDAGQSDLARRFDSVDLDSLSPDELWSMLTPEERKEFTKAFDDPTSELAQRLLSSEQLGKEIRGPWWEAPAIEGECESSEGLSPQYGPRPRMMDVPASMVKPLPTGHPLVYNMCAICIAYVYTTRHMGVSPLGTLQPGDLEHRAARRLISQLVPFLTERKSTQIYSDLPSVITVIWSLSEPGNMASELISLLLRDAARLLRPLRVTQVVSSEESDKVSSAHPHIMPVLVLSDLYDLFSDNVVPSKPNHITHKLRFYAAHVLSTPSTILRLVANEMSMRAQNENEGIGRDGMEKKKERRTLVEERSITDRTMKSPLP</sequence>
<evidence type="ECO:0000256" key="1">
    <source>
        <dbReference type="PROSITE-ProRule" id="PRU00453"/>
    </source>
</evidence>
<dbReference type="CDD" id="cd23024">
    <property type="entry name" value="zf-HIT_ZNHIT2-3"/>
    <property type="match status" value="1"/>
</dbReference>
<dbReference type="SUPFAM" id="SSF144232">
    <property type="entry name" value="HIT/MYND zinc finger-like"/>
    <property type="match status" value="1"/>
</dbReference>
<keyword evidence="1" id="KW-0479">Metal-binding</keyword>
<dbReference type="Pfam" id="PF04438">
    <property type="entry name" value="zf-HIT"/>
    <property type="match status" value="1"/>
</dbReference>
<reference evidence="4" key="1">
    <citation type="submission" date="2020-11" db="EMBL/GenBank/DDBJ databases">
        <authorList>
            <consortium name="DOE Joint Genome Institute"/>
            <person name="Ahrendt S."/>
            <person name="Riley R."/>
            <person name="Andreopoulos W."/>
            <person name="LaButti K."/>
            <person name="Pangilinan J."/>
            <person name="Ruiz-duenas F.J."/>
            <person name="Barrasa J.M."/>
            <person name="Sanchez-Garcia M."/>
            <person name="Camarero S."/>
            <person name="Miyauchi S."/>
            <person name="Serrano A."/>
            <person name="Linde D."/>
            <person name="Babiker R."/>
            <person name="Drula E."/>
            <person name="Ayuso-Fernandez I."/>
            <person name="Pacheco R."/>
            <person name="Padilla G."/>
            <person name="Ferreira P."/>
            <person name="Barriuso J."/>
            <person name="Kellner H."/>
            <person name="Castanera R."/>
            <person name="Alfaro M."/>
            <person name="Ramirez L."/>
            <person name="Pisabarro A.G."/>
            <person name="Kuo A."/>
            <person name="Tritt A."/>
            <person name="Lipzen A."/>
            <person name="He G."/>
            <person name="Yan M."/>
            <person name="Ng V."/>
            <person name="Cullen D."/>
            <person name="Martin F."/>
            <person name="Rosso M.-N."/>
            <person name="Henrissat B."/>
            <person name="Hibbett D."/>
            <person name="Martinez A.T."/>
            <person name="Grigoriev I.V."/>
        </authorList>
    </citation>
    <scope>NUCLEOTIDE SEQUENCE</scope>
    <source>
        <strain evidence="4">AH 44721</strain>
    </source>
</reference>
<dbReference type="AlphaFoldDB" id="A0A9P5TRE8"/>
<comment type="caution">
    <text evidence="4">The sequence shown here is derived from an EMBL/GenBank/DDBJ whole genome shotgun (WGS) entry which is preliminary data.</text>
</comment>
<name>A0A9P5TRE8_GYMJU</name>
<feature type="domain" description="HIT-type" evidence="3">
    <location>
        <begin position="22"/>
        <end position="55"/>
    </location>
</feature>
<dbReference type="PROSITE" id="PS51083">
    <property type="entry name" value="ZF_HIT"/>
    <property type="match status" value="1"/>
</dbReference>
<dbReference type="EMBL" id="JADNYJ010000009">
    <property type="protein sequence ID" value="KAF8909308.1"/>
    <property type="molecule type" value="Genomic_DNA"/>
</dbReference>
<dbReference type="PANTHER" id="PTHR15555:SF0">
    <property type="entry name" value="ZINC FINGER HIT DOMAIN-CONTAINING PROTEIN 2"/>
    <property type="match status" value="1"/>
</dbReference>
<dbReference type="Gene3D" id="3.30.60.190">
    <property type="match status" value="1"/>
</dbReference>
<feature type="region of interest" description="Disordered" evidence="2">
    <location>
        <begin position="387"/>
        <end position="420"/>
    </location>
</feature>
<evidence type="ECO:0000313" key="4">
    <source>
        <dbReference type="EMBL" id="KAF8909308.1"/>
    </source>
</evidence>
<dbReference type="PANTHER" id="PTHR15555">
    <property type="entry name" value="ZINC FINGER HIT DOMAIN CONTAINING PROTEIN 2 PROTEIN FON -RELATED"/>
    <property type="match status" value="1"/>
</dbReference>
<feature type="region of interest" description="Disordered" evidence="2">
    <location>
        <begin position="93"/>
        <end position="112"/>
    </location>
</feature>
<protein>
    <recommendedName>
        <fullName evidence="3">HIT-type domain-containing protein</fullName>
    </recommendedName>
</protein>